<dbReference type="GeneID" id="106459180"/>
<feature type="signal peptide" evidence="5">
    <location>
        <begin position="1"/>
        <end position="15"/>
    </location>
</feature>
<feature type="domain" description="MAM" evidence="6">
    <location>
        <begin position="259"/>
        <end position="403"/>
    </location>
</feature>
<reference evidence="9" key="1">
    <citation type="submission" date="2025-08" db="UniProtKB">
        <authorList>
            <consortium name="RefSeq"/>
        </authorList>
    </citation>
    <scope>IDENTIFICATION</scope>
    <source>
        <tissue evidence="9">Muscle</tissue>
    </source>
</reference>
<keyword evidence="3 4" id="KW-0378">Hydrolase</keyword>
<keyword evidence="8" id="KW-1185">Reference proteome</keyword>
<dbReference type="EC" id="3.4.24.-" evidence="4"/>
<evidence type="ECO:0000256" key="4">
    <source>
        <dbReference type="RuleBase" id="RU361183"/>
    </source>
</evidence>
<keyword evidence="3 4" id="KW-0479">Metal-binding</keyword>
<dbReference type="SUPFAM" id="SSF49899">
    <property type="entry name" value="Concanavalin A-like lectins/glucanases"/>
    <property type="match status" value="1"/>
</dbReference>
<protein>
    <recommendedName>
        <fullName evidence="4">Metalloendopeptidase</fullName>
        <ecNumber evidence="4">3.4.24.-</ecNumber>
    </recommendedName>
</protein>
<dbReference type="InterPro" id="IPR006026">
    <property type="entry name" value="Peptidase_Metallo"/>
</dbReference>
<dbReference type="Proteomes" id="UP000694941">
    <property type="component" value="Unplaced"/>
</dbReference>
<evidence type="ECO:0000256" key="5">
    <source>
        <dbReference type="SAM" id="SignalP"/>
    </source>
</evidence>
<proteinExistence type="predicted"/>
<dbReference type="SUPFAM" id="SSF55486">
    <property type="entry name" value="Metalloproteases ('zincins'), catalytic domain"/>
    <property type="match status" value="1"/>
</dbReference>
<comment type="caution">
    <text evidence="3">Lacks conserved residue(s) required for the propagation of feature annotation.</text>
</comment>
<dbReference type="CDD" id="cd04280">
    <property type="entry name" value="ZnMc_astacin_like"/>
    <property type="match status" value="1"/>
</dbReference>
<dbReference type="InterPro" id="IPR034035">
    <property type="entry name" value="Astacin-like_dom"/>
</dbReference>
<evidence type="ECO:0000256" key="1">
    <source>
        <dbReference type="ARBA" id="ARBA00011245"/>
    </source>
</evidence>
<dbReference type="InterPro" id="IPR001506">
    <property type="entry name" value="Peptidase_M12A"/>
</dbReference>
<comment type="function">
    <text evidence="2">Zinc metalloprotease. Provoques deadhesion of endothelial cells from cell cultures, and also degradation of fibronectin, fibrinogen and gelatin in vitro. Its role in the venom is not fully understood but it might act as a spreading factor that facilitates diffusion of other venom toxins. Alternatively, it might be involved in the proteolytic processing of other venom toxins or it might play a role in extra-oral digestion of prey.</text>
</comment>
<keyword evidence="5" id="KW-0732">Signal</keyword>
<sequence>MLRILISLVITLASASPVDWSLKNFGDSPLYHKNLFEGDIAGVDPHGDRNAIVDDTLLWPGGVVYYELGSSVESIRDYILDGIRDYHEKTCLKFKERTPDVKDYVRIEWYDGCWSMVGRQGGKQELSLGSGCHWRGLVVHELGHAIGFWHEQNRADRDDYIEIFWDNIIEGLEYAFDKLQPWENNYLNEEFDYESVMLYGETAFSKDGVSQTVKPKKPGVVIGLVWKKPGLSASDIRRVNRLYECFGEVRPPPPEIPDFLCDFENNDCGVENQEKMRGEFVRTYGTLGDRTGYFMKLKGIEDEMYPAGRLITPTFGVYGRERACLTIDLYMVGLGVESFDVYRQDRETEKIYETNGNSKGWTTLQFDLVTRKDIRFFLTGNVNKNNGEGDIAIDNIRFSRRPC</sequence>
<name>A0ABM1SCH1_LIMPO</name>
<evidence type="ECO:0000256" key="2">
    <source>
        <dbReference type="ARBA" id="ARBA00025529"/>
    </source>
</evidence>
<gene>
    <name evidence="9" type="primary">LOC106459180</name>
</gene>
<dbReference type="PANTHER" id="PTHR10127">
    <property type="entry name" value="DISCOIDIN, CUB, EGF, LAMININ , AND ZINC METALLOPROTEASE DOMAIN CONTAINING"/>
    <property type="match status" value="1"/>
</dbReference>
<dbReference type="Pfam" id="PF01400">
    <property type="entry name" value="Astacin"/>
    <property type="match status" value="1"/>
</dbReference>
<dbReference type="RefSeq" id="XP_022241326.1">
    <property type="nucleotide sequence ID" value="XM_022385618.1"/>
</dbReference>
<feature type="domain" description="Peptidase M12A" evidence="7">
    <location>
        <begin position="50"/>
        <end position="246"/>
    </location>
</feature>
<evidence type="ECO:0000259" key="6">
    <source>
        <dbReference type="PROSITE" id="PS50060"/>
    </source>
</evidence>
<evidence type="ECO:0000313" key="9">
    <source>
        <dbReference type="RefSeq" id="XP_022241326.1"/>
    </source>
</evidence>
<dbReference type="Gene3D" id="3.40.390.10">
    <property type="entry name" value="Collagenase (Catalytic Domain)"/>
    <property type="match status" value="1"/>
</dbReference>
<dbReference type="Gene3D" id="2.60.120.200">
    <property type="match status" value="1"/>
</dbReference>
<dbReference type="PANTHER" id="PTHR10127:SF850">
    <property type="entry name" value="METALLOENDOPEPTIDASE"/>
    <property type="match status" value="1"/>
</dbReference>
<evidence type="ECO:0000256" key="3">
    <source>
        <dbReference type="PROSITE-ProRule" id="PRU01211"/>
    </source>
</evidence>
<feature type="binding site" evidence="3">
    <location>
        <position position="144"/>
    </location>
    <ligand>
        <name>Zn(2+)</name>
        <dbReference type="ChEBI" id="CHEBI:29105"/>
        <note>catalytic</note>
    </ligand>
</feature>
<dbReference type="SMART" id="SM00235">
    <property type="entry name" value="ZnMc"/>
    <property type="match status" value="1"/>
</dbReference>
<organism evidence="8 9">
    <name type="scientific">Limulus polyphemus</name>
    <name type="common">Atlantic horseshoe crab</name>
    <dbReference type="NCBI Taxonomy" id="6850"/>
    <lineage>
        <taxon>Eukaryota</taxon>
        <taxon>Metazoa</taxon>
        <taxon>Ecdysozoa</taxon>
        <taxon>Arthropoda</taxon>
        <taxon>Chelicerata</taxon>
        <taxon>Merostomata</taxon>
        <taxon>Xiphosura</taxon>
        <taxon>Limulidae</taxon>
        <taxon>Limulus</taxon>
    </lineage>
</organism>
<comment type="cofactor">
    <cofactor evidence="3 4">
        <name>Zn(2+)</name>
        <dbReference type="ChEBI" id="CHEBI:29105"/>
    </cofactor>
    <text evidence="3 4">Binds 1 zinc ion per subunit.</text>
</comment>
<accession>A0ABM1SCH1</accession>
<dbReference type="PROSITE" id="PS50060">
    <property type="entry name" value="MAM_2"/>
    <property type="match status" value="1"/>
</dbReference>
<comment type="subunit">
    <text evidence="1">Monomer.</text>
</comment>
<evidence type="ECO:0000313" key="8">
    <source>
        <dbReference type="Proteomes" id="UP000694941"/>
    </source>
</evidence>
<keyword evidence="3 4" id="KW-0482">Metalloprotease</keyword>
<evidence type="ECO:0000259" key="7">
    <source>
        <dbReference type="PROSITE" id="PS51864"/>
    </source>
</evidence>
<keyword evidence="3 4" id="KW-0862">Zinc</keyword>
<dbReference type="PROSITE" id="PS51864">
    <property type="entry name" value="ASTACIN"/>
    <property type="match status" value="1"/>
</dbReference>
<dbReference type="InterPro" id="IPR024079">
    <property type="entry name" value="MetalloPept_cat_dom_sf"/>
</dbReference>
<dbReference type="Pfam" id="PF00629">
    <property type="entry name" value="MAM"/>
    <property type="match status" value="1"/>
</dbReference>
<dbReference type="InterPro" id="IPR000998">
    <property type="entry name" value="MAM_dom"/>
</dbReference>
<dbReference type="PRINTS" id="PR00480">
    <property type="entry name" value="ASTACIN"/>
</dbReference>
<feature type="active site" evidence="3">
    <location>
        <position position="141"/>
    </location>
</feature>
<feature type="binding site" evidence="3">
    <location>
        <position position="140"/>
    </location>
    <ligand>
        <name>Zn(2+)</name>
        <dbReference type="ChEBI" id="CHEBI:29105"/>
        <note>catalytic</note>
    </ligand>
</feature>
<dbReference type="InterPro" id="IPR013320">
    <property type="entry name" value="ConA-like_dom_sf"/>
</dbReference>
<feature type="chain" id="PRO_5045664358" description="Metalloendopeptidase" evidence="5">
    <location>
        <begin position="16"/>
        <end position="403"/>
    </location>
</feature>
<dbReference type="SMART" id="SM00137">
    <property type="entry name" value="MAM"/>
    <property type="match status" value="1"/>
</dbReference>
<feature type="binding site" evidence="3">
    <location>
        <position position="150"/>
    </location>
    <ligand>
        <name>Zn(2+)</name>
        <dbReference type="ChEBI" id="CHEBI:29105"/>
        <note>catalytic</note>
    </ligand>
</feature>
<keyword evidence="3 4" id="KW-0645">Protease</keyword>